<dbReference type="EMBL" id="CP063849">
    <property type="protein sequence ID" value="QOY88059.1"/>
    <property type="molecule type" value="Genomic_DNA"/>
</dbReference>
<proteinExistence type="predicted"/>
<sequence>MVFGAILAGLVLGVLTGVGMGYGAAAWFTSVAGPREGAAAMYGFFIFGPIGGVAGLLLGSGAVLRFYGHSQTWGNWLLGSGSVLLVLGLMLMVYSANPRQQPIFSKVPIVEFELDYPAAALGEGPIQNVYWTNSKAQKKEEVSSQFWDKKCAEGRCVVAGSSYVISTEQASTVTVSLQGRLLYYHLNLPKRLEGPLPWSEWDEQDGVRVRWRVVKKD</sequence>
<gene>
    <name evidence="2" type="ORF">IRI77_35880</name>
</gene>
<evidence type="ECO:0000313" key="2">
    <source>
        <dbReference type="EMBL" id="QOY88059.1"/>
    </source>
</evidence>
<keyword evidence="1" id="KW-0812">Transmembrane</keyword>
<reference evidence="2 3" key="1">
    <citation type="submission" date="2020-10" db="EMBL/GenBank/DDBJ databases">
        <title>Complete genome sequence of Paludibaculum fermentans P105T, a facultatively anaerobic acidobacterium capable of dissimilatory Fe(III) reduction.</title>
        <authorList>
            <person name="Dedysh S.N."/>
            <person name="Beletsky A.V."/>
            <person name="Kulichevskaya I.S."/>
            <person name="Mardanov A.V."/>
            <person name="Ravin N.V."/>
        </authorList>
    </citation>
    <scope>NUCLEOTIDE SEQUENCE [LARGE SCALE GENOMIC DNA]</scope>
    <source>
        <strain evidence="2 3">P105</strain>
    </source>
</reference>
<protein>
    <submittedName>
        <fullName evidence="2">Uncharacterized protein</fullName>
    </submittedName>
</protein>
<accession>A0A7S7SK96</accession>
<keyword evidence="1" id="KW-1133">Transmembrane helix</keyword>
<feature type="transmembrane region" description="Helical" evidence="1">
    <location>
        <begin position="76"/>
        <end position="96"/>
    </location>
</feature>
<evidence type="ECO:0000313" key="3">
    <source>
        <dbReference type="Proteomes" id="UP000593892"/>
    </source>
</evidence>
<dbReference type="AlphaFoldDB" id="A0A7S7SK96"/>
<name>A0A7S7SK96_PALFE</name>
<dbReference type="RefSeq" id="WP_194449722.1">
    <property type="nucleotide sequence ID" value="NZ_CP063849.1"/>
</dbReference>
<keyword evidence="3" id="KW-1185">Reference proteome</keyword>
<organism evidence="2 3">
    <name type="scientific">Paludibaculum fermentans</name>
    <dbReference type="NCBI Taxonomy" id="1473598"/>
    <lineage>
        <taxon>Bacteria</taxon>
        <taxon>Pseudomonadati</taxon>
        <taxon>Acidobacteriota</taxon>
        <taxon>Terriglobia</taxon>
        <taxon>Bryobacterales</taxon>
        <taxon>Bryobacteraceae</taxon>
        <taxon>Paludibaculum</taxon>
    </lineage>
</organism>
<dbReference type="Proteomes" id="UP000593892">
    <property type="component" value="Chromosome"/>
</dbReference>
<keyword evidence="1" id="KW-0472">Membrane</keyword>
<feature type="transmembrane region" description="Helical" evidence="1">
    <location>
        <begin position="39"/>
        <end position="64"/>
    </location>
</feature>
<dbReference type="KEGG" id="pfer:IRI77_35880"/>
<evidence type="ECO:0000256" key="1">
    <source>
        <dbReference type="SAM" id="Phobius"/>
    </source>
</evidence>